<sequence length="507" mass="56196">MHDPSRRRYLAAALAAGSAPLVIRHAGAAEAGQRFALGIASGCPRPERLVLWTRLMGEDLPASVPVQWELAEDEAFARIAARGSETALAEDAHSVHAEPQGLKPDRWYWYRFSALGTRSPVGRTRTAPAADAAVASLRFAIASCQRWDHGAYAAWRDMAGQELDLVLFLGDYIYEYASPLTSNAPRRHAGGPCRTLADYRARYAQYKSDPALQAMHARAPWMLTWDDHEIENDYAAGQSQTLDPGFTRRRADATKAYWEHQPFPKALRPQDTELRIVDQLDWGRLARLITLDDRQWRDPQACPKPGRGGSNTVALADCPSLLAPGRTLLGAAQEQWLARSWDAERPWNLLGQQTLMTRMNWGTAAKPSYWTDGWDGYPAARQRLLQGMLAAGARNPVVLGGDVHANYVADLKLDFDNPKAPVLASEFCGTSISSQGLLNERVQRALAQNPHIRLGRSDERGYMLFQLTPGRLEAELRSVLQPWDAASEMRVQARFAVEAGRPGAQEA</sequence>
<dbReference type="PANTHER" id="PTHR43606:SF2">
    <property type="entry name" value="ALKALINE PHOSPHATASE FAMILY PROTEIN (AFU_ORTHOLOGUE AFUA_5G03860)"/>
    <property type="match status" value="1"/>
</dbReference>
<dbReference type="Gene3D" id="3.60.21.70">
    <property type="entry name" value="PhoD-like phosphatase"/>
    <property type="match status" value="1"/>
</dbReference>
<dbReference type="InterPro" id="IPR029052">
    <property type="entry name" value="Metallo-depent_PP-like"/>
</dbReference>
<dbReference type="InterPro" id="IPR032093">
    <property type="entry name" value="PhoD_N"/>
</dbReference>
<dbReference type="Proteomes" id="UP001177769">
    <property type="component" value="Chromosome"/>
</dbReference>
<dbReference type="AlphaFoldDB" id="A0AA95NIG2"/>
<evidence type="ECO:0000313" key="3">
    <source>
        <dbReference type="EMBL" id="WIT13832.1"/>
    </source>
</evidence>
<dbReference type="InterPro" id="IPR038607">
    <property type="entry name" value="PhoD-like_sf"/>
</dbReference>
<accession>A0AA95NIG2</accession>
<dbReference type="CDD" id="cd07389">
    <property type="entry name" value="MPP_PhoD"/>
    <property type="match status" value="1"/>
</dbReference>
<reference evidence="3" key="1">
    <citation type="submission" date="2023-01" db="EMBL/GenBank/DDBJ databases">
        <title>Whole genome sequence of Paucibacter sp. S2-9 isolated from pond sediment.</title>
        <authorList>
            <person name="Jung J.Y."/>
        </authorList>
    </citation>
    <scope>NUCLEOTIDE SEQUENCE</scope>
    <source>
        <strain evidence="3">S2-9</strain>
    </source>
</reference>
<proteinExistence type="predicted"/>
<dbReference type="KEGG" id="pais:PFX98_09475"/>
<feature type="domain" description="PhoD-like phosphatase metallophosphatase" evidence="1">
    <location>
        <begin position="139"/>
        <end position="476"/>
    </location>
</feature>
<name>A0AA95NIG2_9BURK</name>
<organism evidence="3 4">
    <name type="scientific">Paucibacter sediminis</name>
    <dbReference type="NCBI Taxonomy" id="3019553"/>
    <lineage>
        <taxon>Bacteria</taxon>
        <taxon>Pseudomonadati</taxon>
        <taxon>Pseudomonadota</taxon>
        <taxon>Betaproteobacteria</taxon>
        <taxon>Burkholderiales</taxon>
        <taxon>Sphaerotilaceae</taxon>
        <taxon>Roseateles</taxon>
    </lineage>
</organism>
<evidence type="ECO:0000259" key="2">
    <source>
        <dbReference type="Pfam" id="PF16655"/>
    </source>
</evidence>
<evidence type="ECO:0000313" key="4">
    <source>
        <dbReference type="Proteomes" id="UP001177769"/>
    </source>
</evidence>
<dbReference type="PROSITE" id="PS51318">
    <property type="entry name" value="TAT"/>
    <property type="match status" value="1"/>
</dbReference>
<dbReference type="EMBL" id="CP116346">
    <property type="protein sequence ID" value="WIT13832.1"/>
    <property type="molecule type" value="Genomic_DNA"/>
</dbReference>
<dbReference type="InterPro" id="IPR006311">
    <property type="entry name" value="TAT_signal"/>
</dbReference>
<dbReference type="InterPro" id="IPR052900">
    <property type="entry name" value="Phospholipid_Metab_Enz"/>
</dbReference>
<keyword evidence="4" id="KW-1185">Reference proteome</keyword>
<dbReference type="InterPro" id="IPR018946">
    <property type="entry name" value="PhoD-like_MPP"/>
</dbReference>
<dbReference type="Pfam" id="PF16655">
    <property type="entry name" value="PhoD_N"/>
    <property type="match status" value="1"/>
</dbReference>
<dbReference type="Gene3D" id="2.60.40.380">
    <property type="entry name" value="Purple acid phosphatase-like, N-terminal"/>
    <property type="match status" value="1"/>
</dbReference>
<gene>
    <name evidence="3" type="ORF">PFX98_09475</name>
</gene>
<dbReference type="RefSeq" id="WP_285234951.1">
    <property type="nucleotide sequence ID" value="NZ_CP116346.1"/>
</dbReference>
<protein>
    <submittedName>
        <fullName evidence="3">Alkaline phosphatase D family protein</fullName>
    </submittedName>
</protein>
<evidence type="ECO:0000259" key="1">
    <source>
        <dbReference type="Pfam" id="PF09423"/>
    </source>
</evidence>
<dbReference type="Pfam" id="PF09423">
    <property type="entry name" value="PhoD"/>
    <property type="match status" value="1"/>
</dbReference>
<dbReference type="SUPFAM" id="SSF56300">
    <property type="entry name" value="Metallo-dependent phosphatases"/>
    <property type="match status" value="1"/>
</dbReference>
<feature type="domain" description="Phospholipase D N-terminal" evidence="2">
    <location>
        <begin position="37"/>
        <end position="126"/>
    </location>
</feature>
<dbReference type="PANTHER" id="PTHR43606">
    <property type="entry name" value="PHOSPHATASE, PUTATIVE (AFU_ORTHOLOGUE AFUA_6G08710)-RELATED"/>
    <property type="match status" value="1"/>
</dbReference>